<name>A0A194V110_CYTMA</name>
<feature type="compositionally biased region" description="Acidic residues" evidence="10">
    <location>
        <begin position="623"/>
        <end position="632"/>
    </location>
</feature>
<organism evidence="12 13">
    <name type="scientific">Cytospora mali</name>
    <name type="common">Apple Valsa canker fungus</name>
    <name type="synonym">Valsa mali</name>
    <dbReference type="NCBI Taxonomy" id="578113"/>
    <lineage>
        <taxon>Eukaryota</taxon>
        <taxon>Fungi</taxon>
        <taxon>Dikarya</taxon>
        <taxon>Ascomycota</taxon>
        <taxon>Pezizomycotina</taxon>
        <taxon>Sordariomycetes</taxon>
        <taxon>Sordariomycetidae</taxon>
        <taxon>Diaporthales</taxon>
        <taxon>Cytosporaceae</taxon>
        <taxon>Cytospora</taxon>
    </lineage>
</organism>
<keyword evidence="3" id="KW-0808">Transferase</keyword>
<dbReference type="GO" id="GO:0061630">
    <property type="term" value="F:ubiquitin protein ligase activity"/>
    <property type="evidence" value="ECO:0007669"/>
    <property type="project" value="UniProtKB-EC"/>
</dbReference>
<evidence type="ECO:0000256" key="4">
    <source>
        <dbReference type="ARBA" id="ARBA00022723"/>
    </source>
</evidence>
<feature type="domain" description="RING-type" evidence="11">
    <location>
        <begin position="267"/>
        <end position="459"/>
    </location>
</feature>
<evidence type="ECO:0000256" key="2">
    <source>
        <dbReference type="ARBA" id="ARBA00012251"/>
    </source>
</evidence>
<keyword evidence="8" id="KW-0862">Zinc</keyword>
<dbReference type="AlphaFoldDB" id="A0A194V110"/>
<feature type="region of interest" description="Disordered" evidence="10">
    <location>
        <begin position="574"/>
        <end position="634"/>
    </location>
</feature>
<dbReference type="CDD" id="cd20335">
    <property type="entry name" value="BRcat_RBR"/>
    <property type="match status" value="1"/>
</dbReference>
<dbReference type="OrthoDB" id="9977870at2759"/>
<dbReference type="PROSITE" id="PS51873">
    <property type="entry name" value="TRIAD"/>
    <property type="match status" value="1"/>
</dbReference>
<dbReference type="SUPFAM" id="SSF57850">
    <property type="entry name" value="RING/U-box"/>
    <property type="match status" value="1"/>
</dbReference>
<feature type="region of interest" description="Disordered" evidence="10">
    <location>
        <begin position="111"/>
        <end position="214"/>
    </location>
</feature>
<dbReference type="InterPro" id="IPR031127">
    <property type="entry name" value="E3_UB_ligase_RBR"/>
</dbReference>
<sequence>MARDFDHSTTGIPLIELSTHLLRELSVNSPTISTTGSKDPEERESPTKENESFPLGDDLRINLRKYGLPEALTKLNQVPPDTIDYLIKSSVENILTQVTAENEIQWCLQEAERRGSEQDSDQAKESGGGLVKGKGVDRIQFISPSTGCSDSPSDLFDRRLVPTPPPSEETTSYPTTEKASPSTKSEINFPSETAATATGNSSPTANTSPSTPSNIKKHRFLKAVFGRLSDTDPYFGLIRHHSMGDLHQIDLRARLKKTKLALRLGQETGECISCFDDFSRRNLVKLRCHNYCKPCFRRLIENALESEAQWPPKCCLDPIDHKTCLRNISGALSVKYMQKRQEYSTPINTRYYCPTPDCGLFVPADKPNTPFRRAKCRSGHLTCMDCRQAAHEDAVQCVKNRDMDLVQKLAAEEGWMRCHRCHTMIEHKTACRHMVCRCGAQFCMVCGAVWWTCGCTEKQLEEMKQRAKRNSERRKEQEERERREMQELHEALEAIAKMEAEESEKMEKIRVAKEARRKVQVTSIYAELRVLLGEVNQFQKDLLQGQHARGRRELLTQIQTAEEGLNFKHVTKMDKVQKSNKKKMDEKEKELWEGYKASASRETSENISDEQTTRTHPEGGTSNDEEDREADENWSQYRDEQLKQFRWAIADEQAIEEELMQAKTARIMESFKVQQRELEVKTRSELRWYDLVVAERSRLLEEVLVFDLEDKLLGVDDIRWDSIVV</sequence>
<evidence type="ECO:0000256" key="7">
    <source>
        <dbReference type="ARBA" id="ARBA00022786"/>
    </source>
</evidence>
<keyword evidence="7" id="KW-0833">Ubl conjugation pathway</keyword>
<evidence type="ECO:0000256" key="6">
    <source>
        <dbReference type="ARBA" id="ARBA00022771"/>
    </source>
</evidence>
<evidence type="ECO:0000256" key="5">
    <source>
        <dbReference type="ARBA" id="ARBA00022737"/>
    </source>
</evidence>
<gene>
    <name evidence="12" type="ORF">VP1G_04872</name>
</gene>
<evidence type="ECO:0000256" key="10">
    <source>
        <dbReference type="SAM" id="MobiDB-lite"/>
    </source>
</evidence>
<reference evidence="13" key="1">
    <citation type="submission" date="2014-12" db="EMBL/GenBank/DDBJ databases">
        <title>Genome Sequence of Valsa Canker Pathogens Uncovers a Specific Adaption of Colonization on Woody Bark.</title>
        <authorList>
            <person name="Yin Z."/>
            <person name="Liu H."/>
            <person name="Gao X."/>
            <person name="Li Z."/>
            <person name="Song N."/>
            <person name="Ke X."/>
            <person name="Dai Q."/>
            <person name="Wu Y."/>
            <person name="Sun Y."/>
            <person name="Xu J.-R."/>
            <person name="Kang Z.K."/>
            <person name="Wang L."/>
            <person name="Huang L."/>
        </authorList>
    </citation>
    <scope>NUCLEOTIDE SEQUENCE [LARGE SCALE GENOMIC DNA]</scope>
    <source>
        <strain evidence="13">SXYL134</strain>
    </source>
</reference>
<evidence type="ECO:0000256" key="9">
    <source>
        <dbReference type="SAM" id="Coils"/>
    </source>
</evidence>
<evidence type="ECO:0000256" key="8">
    <source>
        <dbReference type="ARBA" id="ARBA00022833"/>
    </source>
</evidence>
<dbReference type="GO" id="GO:0016567">
    <property type="term" value="P:protein ubiquitination"/>
    <property type="evidence" value="ECO:0007669"/>
    <property type="project" value="InterPro"/>
</dbReference>
<comment type="catalytic activity">
    <reaction evidence="1">
        <text>[E2 ubiquitin-conjugating enzyme]-S-ubiquitinyl-L-cysteine + [acceptor protein]-L-lysine = [E2 ubiquitin-conjugating enzyme]-L-cysteine + [acceptor protein]-N(6)-ubiquitinyl-L-lysine.</text>
        <dbReference type="EC" id="2.3.2.31"/>
    </reaction>
</comment>
<dbReference type="InterPro" id="IPR002867">
    <property type="entry name" value="IBR_dom"/>
</dbReference>
<dbReference type="Gene3D" id="1.20.120.1750">
    <property type="match status" value="1"/>
</dbReference>
<feature type="compositionally biased region" description="Polar residues" evidence="10">
    <location>
        <begin position="178"/>
        <end position="191"/>
    </location>
</feature>
<feature type="compositionally biased region" description="Basic and acidic residues" evidence="10">
    <location>
        <begin position="111"/>
        <end position="124"/>
    </location>
</feature>
<dbReference type="CDD" id="cd22584">
    <property type="entry name" value="Rcat_RBR_unk"/>
    <property type="match status" value="1"/>
</dbReference>
<dbReference type="STRING" id="694573.A0A194V110"/>
<evidence type="ECO:0000313" key="13">
    <source>
        <dbReference type="Proteomes" id="UP000078576"/>
    </source>
</evidence>
<feature type="compositionally biased region" description="Low complexity" evidence="10">
    <location>
        <begin position="168"/>
        <end position="177"/>
    </location>
</feature>
<dbReference type="PANTHER" id="PTHR11685">
    <property type="entry name" value="RBR FAMILY RING FINGER AND IBR DOMAIN-CONTAINING"/>
    <property type="match status" value="1"/>
</dbReference>
<feature type="compositionally biased region" description="Polar residues" evidence="10">
    <location>
        <begin position="28"/>
        <end position="37"/>
    </location>
</feature>
<dbReference type="InterPro" id="IPR044066">
    <property type="entry name" value="TRIAD_supradom"/>
</dbReference>
<proteinExistence type="predicted"/>
<feature type="compositionally biased region" description="Basic and acidic residues" evidence="10">
    <location>
        <begin position="574"/>
        <end position="593"/>
    </location>
</feature>
<protein>
    <recommendedName>
        <fullName evidence="2">RBR-type E3 ubiquitin transferase</fullName>
        <ecNumber evidence="2">2.3.2.31</ecNumber>
    </recommendedName>
</protein>
<feature type="region of interest" description="Disordered" evidence="10">
    <location>
        <begin position="28"/>
        <end position="55"/>
    </location>
</feature>
<feature type="compositionally biased region" description="Low complexity" evidence="10">
    <location>
        <begin position="193"/>
        <end position="214"/>
    </location>
</feature>
<keyword evidence="4" id="KW-0479">Metal-binding</keyword>
<keyword evidence="9" id="KW-0175">Coiled coil</keyword>
<evidence type="ECO:0000259" key="11">
    <source>
        <dbReference type="PROSITE" id="PS51873"/>
    </source>
</evidence>
<keyword evidence="6" id="KW-0863">Zinc-finger</keyword>
<dbReference type="GO" id="GO:0008270">
    <property type="term" value="F:zinc ion binding"/>
    <property type="evidence" value="ECO:0007669"/>
    <property type="project" value="UniProtKB-KW"/>
</dbReference>
<dbReference type="EC" id="2.3.2.31" evidence="2"/>
<keyword evidence="13" id="KW-1185">Reference proteome</keyword>
<dbReference type="Pfam" id="PF01485">
    <property type="entry name" value="IBR"/>
    <property type="match status" value="1"/>
</dbReference>
<feature type="compositionally biased region" description="Polar residues" evidence="10">
    <location>
        <begin position="142"/>
        <end position="152"/>
    </location>
</feature>
<dbReference type="Proteomes" id="UP000078576">
    <property type="component" value="Unassembled WGS sequence"/>
</dbReference>
<feature type="coiled-coil region" evidence="9">
    <location>
        <begin position="457"/>
        <end position="518"/>
    </location>
</feature>
<accession>A0A194V110</accession>
<keyword evidence="5" id="KW-0677">Repeat</keyword>
<evidence type="ECO:0000313" key="12">
    <source>
        <dbReference type="EMBL" id="KUI57546.1"/>
    </source>
</evidence>
<evidence type="ECO:0000256" key="3">
    <source>
        <dbReference type="ARBA" id="ARBA00022679"/>
    </source>
</evidence>
<evidence type="ECO:0000256" key="1">
    <source>
        <dbReference type="ARBA" id="ARBA00001798"/>
    </source>
</evidence>
<feature type="compositionally biased region" description="Basic and acidic residues" evidence="10">
    <location>
        <begin position="38"/>
        <end position="55"/>
    </location>
</feature>
<dbReference type="EMBL" id="KN714701">
    <property type="protein sequence ID" value="KUI57546.1"/>
    <property type="molecule type" value="Genomic_DNA"/>
</dbReference>